<dbReference type="HAMAP" id="MF_00076">
    <property type="entry name" value="HisB"/>
    <property type="match status" value="1"/>
</dbReference>
<name>D7EAP4_METEZ</name>
<keyword evidence="5 6" id="KW-0456">Lyase</keyword>
<dbReference type="PROSITE" id="PS00954">
    <property type="entry name" value="IGP_DEHYDRATASE_1"/>
    <property type="match status" value="1"/>
</dbReference>
<evidence type="ECO:0000256" key="3">
    <source>
        <dbReference type="ARBA" id="ARBA00022605"/>
    </source>
</evidence>
<comment type="pathway">
    <text evidence="1 6">Amino-acid biosynthesis; L-histidine biosynthesis; L-histidine from 5-phospho-alpha-D-ribose 1-diphosphate: step 6/9.</text>
</comment>
<dbReference type="NCBIfam" id="NF002116">
    <property type="entry name" value="PRK00951.2-6"/>
    <property type="match status" value="1"/>
</dbReference>
<dbReference type="EC" id="4.2.1.19" evidence="6"/>
<dbReference type="Gene3D" id="3.30.230.40">
    <property type="entry name" value="Imidazole glycerol phosphate dehydratase, domain 1"/>
    <property type="match status" value="2"/>
</dbReference>
<evidence type="ECO:0000256" key="2">
    <source>
        <dbReference type="ARBA" id="ARBA00016664"/>
    </source>
</evidence>
<dbReference type="InterPro" id="IPR020568">
    <property type="entry name" value="Ribosomal_Su5_D2-typ_SF"/>
</dbReference>
<dbReference type="InterPro" id="IPR038494">
    <property type="entry name" value="IGPD_sf"/>
</dbReference>
<evidence type="ECO:0000313" key="7">
    <source>
        <dbReference type="EMBL" id="ADI75043.1"/>
    </source>
</evidence>
<accession>D7EAP4</accession>
<keyword evidence="4 6" id="KW-0368">Histidine biosynthesis</keyword>
<sequence length="191" mass="20977">MRTANISRETGETSIEIELNLDGCGEAEVDTGIGFFDHMLSSFAKHSSFDLSISANGDLEVDEHHLIEDTGIVMGQAIDNALGDKKGIARYGEARIPMDESLADVVLDLGGRSYLVMNAEFESLYVGYFSTQLVRHFFESIVQNANMNLHASVYGDNDHHKIEALFKAFAHAMKRATVVEGESIKSTKGML</sequence>
<gene>
    <name evidence="6" type="primary">hisB</name>
    <name evidence="7" type="ordered locus">Metev_2217</name>
</gene>
<dbReference type="NCBIfam" id="NF002111">
    <property type="entry name" value="PRK00951.2-1"/>
    <property type="match status" value="1"/>
</dbReference>
<evidence type="ECO:0000256" key="4">
    <source>
        <dbReference type="ARBA" id="ARBA00023102"/>
    </source>
</evidence>
<keyword evidence="6" id="KW-0963">Cytoplasm</keyword>
<dbReference type="OrthoDB" id="103579at2157"/>
<proteinExistence type="inferred from homology"/>
<evidence type="ECO:0000313" key="8">
    <source>
        <dbReference type="Proteomes" id="UP000000391"/>
    </source>
</evidence>
<evidence type="ECO:0000256" key="5">
    <source>
        <dbReference type="ARBA" id="ARBA00023239"/>
    </source>
</evidence>
<comment type="subcellular location">
    <subcellularLocation>
        <location evidence="6">Cytoplasm</location>
    </subcellularLocation>
</comment>
<dbReference type="RefSeq" id="WP_013195608.1">
    <property type="nucleotide sequence ID" value="NC_014253.1"/>
</dbReference>
<dbReference type="AlphaFoldDB" id="D7EAP4"/>
<dbReference type="InterPro" id="IPR020565">
    <property type="entry name" value="ImidazoleglycerP_deHydtase_CS"/>
</dbReference>
<dbReference type="NCBIfam" id="NF002114">
    <property type="entry name" value="PRK00951.2-4"/>
    <property type="match status" value="1"/>
</dbReference>
<dbReference type="HOGENOM" id="CLU_044308_3_0_2"/>
<reference evidence="7 8" key="1">
    <citation type="submission" date="2010-06" db="EMBL/GenBank/DDBJ databases">
        <title>Complete sequence chromosome of Methanohalobium evestigatum Z-7303.</title>
        <authorList>
            <consortium name="US DOE Joint Genome Institute"/>
            <person name="Lucas S."/>
            <person name="Copeland A."/>
            <person name="Lapidus A."/>
            <person name="Cheng J.-F."/>
            <person name="Bruce D."/>
            <person name="Goodwin L."/>
            <person name="Pitluck S."/>
            <person name="Saunders E."/>
            <person name="Detter J.C."/>
            <person name="Han C."/>
            <person name="Tapia R."/>
            <person name="Land M."/>
            <person name="Hauser L."/>
            <person name="Kyrpides N."/>
            <person name="Mikhailova N."/>
            <person name="Sieprawska-Lupa M."/>
            <person name="Whitman W.B."/>
            <person name="Anderson I."/>
            <person name="Woyke T."/>
        </authorList>
    </citation>
    <scope>NUCLEOTIDE SEQUENCE [LARGE SCALE GENOMIC DNA]</scope>
    <source>
        <strain evidence="8">ATCC BAA-1072 / DSM 3721 / NBRC 107634 / OCM 161 / Z-7303</strain>
    </source>
</reference>
<dbReference type="UniPathway" id="UPA00031">
    <property type="reaction ID" value="UER00011"/>
</dbReference>
<dbReference type="GO" id="GO:0004424">
    <property type="term" value="F:imidazoleglycerol-phosphate dehydratase activity"/>
    <property type="evidence" value="ECO:0007669"/>
    <property type="project" value="UniProtKB-UniRule"/>
</dbReference>
<dbReference type="GO" id="GO:0000105">
    <property type="term" value="P:L-histidine biosynthetic process"/>
    <property type="evidence" value="ECO:0007669"/>
    <property type="project" value="UniProtKB-UniRule"/>
</dbReference>
<dbReference type="PANTHER" id="PTHR23133">
    <property type="entry name" value="IMIDAZOLEGLYCEROL-PHOSPHATE DEHYDRATASE HIS7"/>
    <property type="match status" value="1"/>
</dbReference>
<dbReference type="Proteomes" id="UP000000391">
    <property type="component" value="Chromosome"/>
</dbReference>
<dbReference type="SUPFAM" id="SSF54211">
    <property type="entry name" value="Ribosomal protein S5 domain 2-like"/>
    <property type="match status" value="2"/>
</dbReference>
<dbReference type="PANTHER" id="PTHR23133:SF2">
    <property type="entry name" value="IMIDAZOLEGLYCEROL-PHOSPHATE DEHYDRATASE"/>
    <property type="match status" value="1"/>
</dbReference>
<dbReference type="FunFam" id="3.30.230.40:FF:000001">
    <property type="entry name" value="Imidazoleglycerol-phosphate dehydratase HisB"/>
    <property type="match status" value="1"/>
</dbReference>
<dbReference type="InterPro" id="IPR000807">
    <property type="entry name" value="ImidazoleglycerolP_deHydtase"/>
</dbReference>
<dbReference type="CDD" id="cd07914">
    <property type="entry name" value="IGPD"/>
    <property type="match status" value="1"/>
</dbReference>
<comment type="similarity">
    <text evidence="6">Belongs to the imidazoleglycerol-phosphate dehydratase family.</text>
</comment>
<keyword evidence="8" id="KW-1185">Reference proteome</keyword>
<evidence type="ECO:0000256" key="6">
    <source>
        <dbReference type="HAMAP-Rule" id="MF_00076"/>
    </source>
</evidence>
<dbReference type="PROSITE" id="PS00955">
    <property type="entry name" value="IGP_DEHYDRATASE_2"/>
    <property type="match status" value="1"/>
</dbReference>
<dbReference type="STRING" id="644295.Metev_2217"/>
<dbReference type="GO" id="GO:0005737">
    <property type="term" value="C:cytoplasm"/>
    <property type="evidence" value="ECO:0007669"/>
    <property type="project" value="UniProtKB-SubCell"/>
</dbReference>
<keyword evidence="3 6" id="KW-0028">Amino-acid biosynthesis</keyword>
<dbReference type="FunFam" id="3.30.230.40:FF:000003">
    <property type="entry name" value="Imidazoleglycerol-phosphate dehydratase HisB"/>
    <property type="match status" value="1"/>
</dbReference>
<protein>
    <recommendedName>
        <fullName evidence="2 6">Imidazoleglycerol-phosphate dehydratase</fullName>
        <shortName evidence="6">IGPD</shortName>
        <ecNumber evidence="6">4.2.1.19</ecNumber>
    </recommendedName>
</protein>
<dbReference type="GeneID" id="9347879"/>
<comment type="catalytic activity">
    <reaction evidence="6">
        <text>D-erythro-1-(imidazol-4-yl)glycerol 3-phosphate = 3-(imidazol-4-yl)-2-oxopropyl phosphate + H2O</text>
        <dbReference type="Rhea" id="RHEA:11040"/>
        <dbReference type="ChEBI" id="CHEBI:15377"/>
        <dbReference type="ChEBI" id="CHEBI:57766"/>
        <dbReference type="ChEBI" id="CHEBI:58278"/>
        <dbReference type="EC" id="4.2.1.19"/>
    </reaction>
</comment>
<dbReference type="Pfam" id="PF00475">
    <property type="entry name" value="IGPD"/>
    <property type="match status" value="1"/>
</dbReference>
<organism evidence="7 8">
    <name type="scientific">Methanohalobium evestigatum (strain ATCC BAA-1072 / DSM 3721 / NBRC 107634 / OCM 161 / Z-7303)</name>
    <dbReference type="NCBI Taxonomy" id="644295"/>
    <lineage>
        <taxon>Archaea</taxon>
        <taxon>Methanobacteriati</taxon>
        <taxon>Methanobacteriota</taxon>
        <taxon>Stenosarchaea group</taxon>
        <taxon>Methanomicrobia</taxon>
        <taxon>Methanosarcinales</taxon>
        <taxon>Methanosarcinaceae</taxon>
        <taxon>Methanohalobium</taxon>
    </lineage>
</organism>
<dbReference type="KEGG" id="mev:Metev_2217"/>
<evidence type="ECO:0000256" key="1">
    <source>
        <dbReference type="ARBA" id="ARBA00005047"/>
    </source>
</evidence>
<dbReference type="EMBL" id="CP002069">
    <property type="protein sequence ID" value="ADI75043.1"/>
    <property type="molecule type" value="Genomic_DNA"/>
</dbReference>